<protein>
    <recommendedName>
        <fullName evidence="2">Carboxypeptidase regulatory-like domain-containing protein</fullName>
    </recommendedName>
</protein>
<organism evidence="1">
    <name type="scientific">uncultured Dysgonomonas sp</name>
    <dbReference type="NCBI Taxonomy" id="206096"/>
    <lineage>
        <taxon>Bacteria</taxon>
        <taxon>Pseudomonadati</taxon>
        <taxon>Bacteroidota</taxon>
        <taxon>Bacteroidia</taxon>
        <taxon>Bacteroidales</taxon>
        <taxon>Dysgonomonadaceae</taxon>
        <taxon>Dysgonomonas</taxon>
        <taxon>environmental samples</taxon>
    </lineage>
</organism>
<dbReference type="RefSeq" id="WP_296950180.1">
    <property type="nucleotide sequence ID" value="NZ_LT599021.1"/>
</dbReference>
<dbReference type="EMBL" id="FLUL01000001">
    <property type="protein sequence ID" value="SBW03760.1"/>
    <property type="molecule type" value="Genomic_DNA"/>
</dbReference>
<dbReference type="InterPro" id="IPR013784">
    <property type="entry name" value="Carb-bd-like_fold"/>
</dbReference>
<gene>
    <name evidence="1" type="ORF">KL86DYS2_12493</name>
</gene>
<dbReference type="AlphaFoldDB" id="A0A212JWB7"/>
<proteinExistence type="predicted"/>
<dbReference type="GO" id="GO:0030246">
    <property type="term" value="F:carbohydrate binding"/>
    <property type="evidence" value="ECO:0007669"/>
    <property type="project" value="InterPro"/>
</dbReference>
<name>A0A212JWB7_9BACT</name>
<evidence type="ECO:0000313" key="1">
    <source>
        <dbReference type="EMBL" id="SBW03760.1"/>
    </source>
</evidence>
<sequence>MKRTRLFLLILFVVGISNIYSQEFVTISGRVTDFDGNPIDSCWIGLHYSDFSPAYQTYSDKDGYYSLENVKKGKYKSFYALRPKEYPRRDAVADDDKRLEFWAWNVIADRDLTINPRYHRLELYGTNAFKVEGGYNGLFIYTRPMSVGKVLTYSKELQLNKAKAEKEMDVSVKPEFFRVKVFIDDKEVAVNSVQRVQEYVGKDNPSMGAYIIQTELPKEKSDKPYRIIRVVGENLEHNEMGENIYFYEVKNYEETPKN</sequence>
<accession>A0A212JWB7</accession>
<evidence type="ECO:0008006" key="2">
    <source>
        <dbReference type="Google" id="ProtNLM"/>
    </source>
</evidence>
<reference evidence="1" key="1">
    <citation type="submission" date="2016-04" db="EMBL/GenBank/DDBJ databases">
        <authorList>
            <person name="Evans L.H."/>
            <person name="Alamgir A."/>
            <person name="Owens N."/>
            <person name="Weber N.D."/>
            <person name="Virtaneva K."/>
            <person name="Barbian K."/>
            <person name="Babar A."/>
            <person name="Rosenke K."/>
        </authorList>
    </citation>
    <scope>NUCLEOTIDE SEQUENCE</scope>
    <source>
        <strain evidence="1">86-2</strain>
    </source>
</reference>
<dbReference type="SUPFAM" id="SSF49452">
    <property type="entry name" value="Starch-binding domain-like"/>
    <property type="match status" value="1"/>
</dbReference>